<dbReference type="ExpressionAtlas" id="A0A1D6JKM0">
    <property type="expression patterns" value="baseline and differential"/>
</dbReference>
<reference evidence="3" key="1">
    <citation type="submission" date="2015-12" db="EMBL/GenBank/DDBJ databases">
        <title>Update maize B73 reference genome by single molecule sequencing technologies.</title>
        <authorList>
            <consortium name="Maize Genome Sequencing Project"/>
            <person name="Ware D."/>
        </authorList>
    </citation>
    <scope>NUCLEOTIDE SEQUENCE [LARGE SCALE GENOMIC DNA]</scope>
    <source>
        <tissue evidence="3">Seedling</tissue>
    </source>
</reference>
<dbReference type="InterPro" id="IPR014756">
    <property type="entry name" value="Ig_E-set"/>
</dbReference>
<dbReference type="AlphaFoldDB" id="A0A1D6JKM0"/>
<organism evidence="3">
    <name type="scientific">Zea mays</name>
    <name type="common">Maize</name>
    <dbReference type="NCBI Taxonomy" id="4577"/>
    <lineage>
        <taxon>Eukaryota</taxon>
        <taxon>Viridiplantae</taxon>
        <taxon>Streptophyta</taxon>
        <taxon>Embryophyta</taxon>
        <taxon>Tracheophyta</taxon>
        <taxon>Spermatophyta</taxon>
        <taxon>Magnoliopsida</taxon>
        <taxon>Liliopsida</taxon>
        <taxon>Poales</taxon>
        <taxon>Poaceae</taxon>
        <taxon>PACMAD clade</taxon>
        <taxon>Panicoideae</taxon>
        <taxon>Andropogonodae</taxon>
        <taxon>Andropogoneae</taxon>
        <taxon>Tripsacinae</taxon>
        <taxon>Zea</taxon>
    </lineage>
</organism>
<dbReference type="InterPro" id="IPR032640">
    <property type="entry name" value="AMPK1_CBM"/>
</dbReference>
<feature type="region of interest" description="Disordered" evidence="1">
    <location>
        <begin position="86"/>
        <end position="108"/>
    </location>
</feature>
<dbReference type="PANTHER" id="PTHR46642:SF3">
    <property type="entry name" value="PHOSPHOGLUCAN PHOSPHATASE DSP4, CHLOROPLASTIC"/>
    <property type="match status" value="1"/>
</dbReference>
<protein>
    <submittedName>
        <fullName evidence="3">Phosphoglucan phosphatase DSP4 chloroplastic</fullName>
    </submittedName>
</protein>
<evidence type="ECO:0000259" key="2">
    <source>
        <dbReference type="Pfam" id="PF16561"/>
    </source>
</evidence>
<sequence length="129" mass="15290">MIQLQPSRRTLKLHCWCLQDPTKSAVFQRIPLTYDEEKGAWFLEKELPEGRYEYKYVVDGKWLCNEHELITKPNADGHVNNYVQVSRDGTSDEEKELRERLTGPDPDLTDQERLMIREYLEQYADAAER</sequence>
<dbReference type="Pfam" id="PF16561">
    <property type="entry name" value="AMPK1_CBM"/>
    <property type="match status" value="1"/>
</dbReference>
<dbReference type="EMBL" id="CM007647">
    <property type="protein sequence ID" value="ONL92723.1"/>
    <property type="molecule type" value="Genomic_DNA"/>
</dbReference>
<dbReference type="GO" id="GO:0009507">
    <property type="term" value="C:chloroplast"/>
    <property type="evidence" value="ECO:0007669"/>
    <property type="project" value="UniProtKB-ARBA"/>
</dbReference>
<dbReference type="FunFam" id="2.60.40.10:FF:000992">
    <property type="entry name" value="Phosphoglucan phosphatase DSP4, chloroplastic"/>
    <property type="match status" value="1"/>
</dbReference>
<dbReference type="SUPFAM" id="SSF81296">
    <property type="entry name" value="E set domains"/>
    <property type="match status" value="1"/>
</dbReference>
<accession>A0A1D6JKM0</accession>
<feature type="compositionally biased region" description="Basic and acidic residues" evidence="1">
    <location>
        <begin position="89"/>
        <end position="102"/>
    </location>
</feature>
<dbReference type="InterPro" id="IPR013783">
    <property type="entry name" value="Ig-like_fold"/>
</dbReference>
<evidence type="ECO:0000313" key="3">
    <source>
        <dbReference type="EMBL" id="ONL92723.1"/>
    </source>
</evidence>
<gene>
    <name evidence="3" type="ORF">ZEAMMB73_Zm00001d027309</name>
</gene>
<dbReference type="PANTHER" id="PTHR46642">
    <property type="entry name" value="DUAL SPECIFICITY PHOSPHATASE, SUBGROUP, CATALYTIC DOMAIN"/>
    <property type="match status" value="1"/>
</dbReference>
<name>A0A1D6JKM0_MAIZE</name>
<evidence type="ECO:0000256" key="1">
    <source>
        <dbReference type="SAM" id="MobiDB-lite"/>
    </source>
</evidence>
<dbReference type="InterPro" id="IPR052832">
    <property type="entry name" value="Starch-Glucan_Phosphatase"/>
</dbReference>
<feature type="domain" description="AMP-activated protein kinase glycogen-binding" evidence="2">
    <location>
        <begin position="28"/>
        <end position="88"/>
    </location>
</feature>
<dbReference type="CDD" id="cd02859">
    <property type="entry name" value="E_set_AMPKbeta_like_N"/>
    <property type="match status" value="1"/>
</dbReference>
<dbReference type="Gene3D" id="2.60.40.10">
    <property type="entry name" value="Immunoglobulins"/>
    <property type="match status" value="1"/>
</dbReference>
<proteinExistence type="predicted"/>